<dbReference type="EMBL" id="BORT01000056">
    <property type="protein sequence ID" value="GIO51529.1"/>
    <property type="molecule type" value="Genomic_DNA"/>
</dbReference>
<dbReference type="Proteomes" id="UP000682811">
    <property type="component" value="Unassembled WGS sequence"/>
</dbReference>
<reference evidence="1 2" key="1">
    <citation type="submission" date="2021-03" db="EMBL/GenBank/DDBJ databases">
        <title>Antimicrobial resistance genes in bacteria isolated from Japanese honey, and their potential for conferring macrolide and lincosamide resistance in the American foulbrood pathogen Paenibacillus larvae.</title>
        <authorList>
            <person name="Okamoto M."/>
            <person name="Kumagai M."/>
            <person name="Kanamori H."/>
            <person name="Takamatsu D."/>
        </authorList>
    </citation>
    <scope>NUCLEOTIDE SEQUENCE [LARGE SCALE GENOMIC DNA]</scope>
    <source>
        <strain evidence="1 2">J34TS1</strain>
    </source>
</reference>
<dbReference type="Gene3D" id="3.30.460.40">
    <property type="match status" value="1"/>
</dbReference>
<protein>
    <submittedName>
        <fullName evidence="1">Uncharacterized protein</fullName>
    </submittedName>
</protein>
<proteinExistence type="predicted"/>
<comment type="caution">
    <text evidence="1">The sequence shown here is derived from an EMBL/GenBank/DDBJ whole genome shotgun (WGS) entry which is preliminary data.</text>
</comment>
<dbReference type="RefSeq" id="WP_212981508.1">
    <property type="nucleotide sequence ID" value="NZ_AP025343.1"/>
</dbReference>
<dbReference type="InterPro" id="IPR043519">
    <property type="entry name" value="NT_sf"/>
</dbReference>
<organism evidence="1 2">
    <name type="scientific">Paenibacillus azoreducens</name>
    <dbReference type="NCBI Taxonomy" id="116718"/>
    <lineage>
        <taxon>Bacteria</taxon>
        <taxon>Bacillati</taxon>
        <taxon>Bacillota</taxon>
        <taxon>Bacilli</taxon>
        <taxon>Bacillales</taxon>
        <taxon>Paenibacillaceae</taxon>
        <taxon>Paenibacillus</taxon>
    </lineage>
</organism>
<accession>A0A919YIS7</accession>
<evidence type="ECO:0000313" key="1">
    <source>
        <dbReference type="EMBL" id="GIO51529.1"/>
    </source>
</evidence>
<name>A0A919YIS7_9BACL</name>
<dbReference type="SUPFAM" id="SSF81301">
    <property type="entry name" value="Nucleotidyltransferase"/>
    <property type="match status" value="1"/>
</dbReference>
<dbReference type="AlphaFoldDB" id="A0A919YIS7"/>
<evidence type="ECO:0000313" key="2">
    <source>
        <dbReference type="Proteomes" id="UP000682811"/>
    </source>
</evidence>
<gene>
    <name evidence="1" type="ORF">J34TS1_62940</name>
</gene>
<sequence length="177" mass="20598">MPVTDIVWIVAGSAASLIQGCNLQPHDIDILVKRSDDVDKIAHLFTDFLPESNQPLIFNKNWISTKEIAVYSMNGDKDKWSYARLNIHGIQIEISNTASHEYLELSPVVWEIRRYENYHGMSIPVVPLELQLHSNHEMKKFDRISKIKDVIKLKNLDLQFLENYLTDSDYRQLLNLF</sequence>
<keyword evidence="2" id="KW-1185">Reference proteome</keyword>